<reference evidence="1 2" key="1">
    <citation type="journal article" date="2021" name="BMC Genomics">
        <title>Datura genome reveals duplications of psychoactive alkaloid biosynthetic genes and high mutation rate following tissue culture.</title>
        <authorList>
            <person name="Rajewski A."/>
            <person name="Carter-House D."/>
            <person name="Stajich J."/>
            <person name="Litt A."/>
        </authorList>
    </citation>
    <scope>NUCLEOTIDE SEQUENCE [LARGE SCALE GENOMIC DNA]</scope>
    <source>
        <strain evidence="1">AR-01</strain>
    </source>
</reference>
<comment type="caution">
    <text evidence="1">The sequence shown here is derived from an EMBL/GenBank/DDBJ whole genome shotgun (WGS) entry which is preliminary data.</text>
</comment>
<name>A0ABS8T4Q1_DATST</name>
<keyword evidence="2" id="KW-1185">Reference proteome</keyword>
<organism evidence="1 2">
    <name type="scientific">Datura stramonium</name>
    <name type="common">Jimsonweed</name>
    <name type="synonym">Common thornapple</name>
    <dbReference type="NCBI Taxonomy" id="4076"/>
    <lineage>
        <taxon>Eukaryota</taxon>
        <taxon>Viridiplantae</taxon>
        <taxon>Streptophyta</taxon>
        <taxon>Embryophyta</taxon>
        <taxon>Tracheophyta</taxon>
        <taxon>Spermatophyta</taxon>
        <taxon>Magnoliopsida</taxon>
        <taxon>eudicotyledons</taxon>
        <taxon>Gunneridae</taxon>
        <taxon>Pentapetalae</taxon>
        <taxon>asterids</taxon>
        <taxon>lamiids</taxon>
        <taxon>Solanales</taxon>
        <taxon>Solanaceae</taxon>
        <taxon>Solanoideae</taxon>
        <taxon>Datureae</taxon>
        <taxon>Datura</taxon>
    </lineage>
</organism>
<evidence type="ECO:0000313" key="1">
    <source>
        <dbReference type="EMBL" id="MCD7466357.1"/>
    </source>
</evidence>
<dbReference type="Proteomes" id="UP000823775">
    <property type="component" value="Unassembled WGS sequence"/>
</dbReference>
<protein>
    <submittedName>
        <fullName evidence="1">Uncharacterized protein</fullName>
    </submittedName>
</protein>
<proteinExistence type="predicted"/>
<accession>A0ABS8T4Q1</accession>
<sequence length="96" mass="10412">MLRKEEMGTRATIENLEFSRRGKVVGTSDSPLEVISPATIGMPLGVGSPAQGKFMTIHRDKVAFVVVPAPVARMRKVPCREVLGGFVHLTVCQAYS</sequence>
<evidence type="ECO:0000313" key="2">
    <source>
        <dbReference type="Proteomes" id="UP000823775"/>
    </source>
</evidence>
<gene>
    <name evidence="1" type="ORF">HAX54_002972</name>
</gene>
<dbReference type="EMBL" id="JACEIK010001133">
    <property type="protein sequence ID" value="MCD7466357.1"/>
    <property type="molecule type" value="Genomic_DNA"/>
</dbReference>